<dbReference type="GeneID" id="19878465"/>
<keyword evidence="4 8" id="KW-0418">Kinase</keyword>
<dbReference type="Gene3D" id="3.30.200.20">
    <property type="entry name" value="Phosphorylase Kinase, domain 1"/>
    <property type="match status" value="1"/>
</dbReference>
<dbReference type="GO" id="GO:0004674">
    <property type="term" value="F:protein serine/threonine kinase activity"/>
    <property type="evidence" value="ECO:0007669"/>
    <property type="project" value="UniProtKB-KW"/>
</dbReference>
<feature type="domain" description="Protein kinase" evidence="7">
    <location>
        <begin position="288"/>
        <end position="394"/>
    </location>
</feature>
<proteinExistence type="predicted"/>
<dbReference type="HOGENOM" id="CLU_700572_0_0_1"/>
<dbReference type="InParanoid" id="L2GXC1"/>
<evidence type="ECO:0000256" key="2">
    <source>
        <dbReference type="ARBA" id="ARBA00022679"/>
    </source>
</evidence>
<dbReference type="GO" id="GO:0004712">
    <property type="term" value="F:protein serine/threonine/tyrosine kinase activity"/>
    <property type="evidence" value="ECO:0007669"/>
    <property type="project" value="TreeGrafter"/>
</dbReference>
<keyword evidence="1" id="KW-0723">Serine/threonine-protein kinase</keyword>
<evidence type="ECO:0000259" key="7">
    <source>
        <dbReference type="PROSITE" id="PS50011"/>
    </source>
</evidence>
<dbReference type="PANTHER" id="PTHR22974:SF21">
    <property type="entry name" value="DUAL SPECIFICITY PROTEIN KINASE TTK"/>
    <property type="match status" value="1"/>
</dbReference>
<dbReference type="EMBL" id="GL877409">
    <property type="protein sequence ID" value="ELA47997.1"/>
    <property type="molecule type" value="Genomic_DNA"/>
</dbReference>
<dbReference type="GO" id="GO:0007094">
    <property type="term" value="P:mitotic spindle assembly checkpoint signaling"/>
    <property type="evidence" value="ECO:0007669"/>
    <property type="project" value="TreeGrafter"/>
</dbReference>
<keyword evidence="5 6" id="KW-0067">ATP-binding</keyword>
<evidence type="ECO:0000256" key="1">
    <source>
        <dbReference type="ARBA" id="ARBA00022527"/>
    </source>
</evidence>
<dbReference type="GO" id="GO:0005634">
    <property type="term" value="C:nucleus"/>
    <property type="evidence" value="ECO:0007669"/>
    <property type="project" value="TreeGrafter"/>
</dbReference>
<organism evidence="8 9">
    <name type="scientific">Vavraia culicis (isolate floridensis)</name>
    <name type="common">Microsporidian parasite</name>
    <dbReference type="NCBI Taxonomy" id="948595"/>
    <lineage>
        <taxon>Eukaryota</taxon>
        <taxon>Fungi</taxon>
        <taxon>Fungi incertae sedis</taxon>
        <taxon>Microsporidia</taxon>
        <taxon>Pleistophoridae</taxon>
        <taxon>Vavraia</taxon>
    </lineage>
</organism>
<dbReference type="GO" id="GO:0033316">
    <property type="term" value="P:meiotic spindle assembly checkpoint signaling"/>
    <property type="evidence" value="ECO:0007669"/>
    <property type="project" value="TreeGrafter"/>
</dbReference>
<name>L2GXC1_VAVCU</name>
<dbReference type="InterPro" id="IPR017441">
    <property type="entry name" value="Protein_kinase_ATP_BS"/>
</dbReference>
<protein>
    <submittedName>
        <fullName evidence="8">TTK protein kinase</fullName>
    </submittedName>
</protein>
<keyword evidence="3 6" id="KW-0547">Nucleotide-binding</keyword>
<dbReference type="PANTHER" id="PTHR22974">
    <property type="entry name" value="MIXED LINEAGE PROTEIN KINASE"/>
    <property type="match status" value="1"/>
</dbReference>
<sequence>MEGVFNSRDLYDYLQHHLSTNTTVTHKLSMYFKATQKPFDPDHYMLQIWLDYIQLLIETEDDINDIKSTLYILRKGYYRFKEYWTVYLSFEERFFGVDKRMKFVTESVRFLESKREFEGKKEIIGFLMAAQGHNRTGDRCSGLANSDGSELLSGDLKGTGWNVPIVNEINDGMSASTKGNLCFTNKVSLDTAIYHTPSSLNENKINCPIEKEDYTESITESLDKMMNRRLKRCGFDGTSIGDSKLGIEPSSRNYDVVRSIRSVRRSIERDFGTTSRNMDRVMLNGKELQVLSVIGKGGSSKVYKVSYSDNFFALKVIKNVTDRKILQSYENEINLMIKLKGTAETIELCDYAINQDEEGYTILLLMEYGESDLTHLLKNKELKTKIFSIFFGKC</sequence>
<dbReference type="OMA" id="KVINIEM"/>
<dbReference type="GO" id="GO:0034501">
    <property type="term" value="P:protein localization to kinetochore"/>
    <property type="evidence" value="ECO:0007669"/>
    <property type="project" value="TreeGrafter"/>
</dbReference>
<reference evidence="9" key="1">
    <citation type="submission" date="2011-03" db="EMBL/GenBank/DDBJ databases">
        <title>The genome sequence of Vavraia culicis strain floridensis.</title>
        <authorList>
            <consortium name="The Broad Institute Genome Sequencing Platform"/>
            <person name="Cuomo C."/>
            <person name="Becnel J."/>
            <person name="Sanscrainte N."/>
            <person name="Young S.K."/>
            <person name="Zeng Q."/>
            <person name="Gargeya S."/>
            <person name="Fitzgerald M."/>
            <person name="Haas B."/>
            <person name="Abouelleil A."/>
            <person name="Alvarado L."/>
            <person name="Arachchi H.M."/>
            <person name="Berlin A."/>
            <person name="Chapman S.B."/>
            <person name="Gearin G."/>
            <person name="Goldberg J."/>
            <person name="Griggs A."/>
            <person name="Gujja S."/>
            <person name="Hansen M."/>
            <person name="Heiman D."/>
            <person name="Howarth C."/>
            <person name="Larimer J."/>
            <person name="Lui A."/>
            <person name="MacDonald P.J.P."/>
            <person name="McCowen C."/>
            <person name="Montmayeur A."/>
            <person name="Murphy C."/>
            <person name="Neiman D."/>
            <person name="Pearson M."/>
            <person name="Priest M."/>
            <person name="Roberts A."/>
            <person name="Saif S."/>
            <person name="Shea T."/>
            <person name="Sisk P."/>
            <person name="Stolte C."/>
            <person name="Sykes S."/>
            <person name="Wortman J."/>
            <person name="Nusbaum C."/>
            <person name="Birren B."/>
        </authorList>
    </citation>
    <scope>NUCLEOTIDE SEQUENCE [LARGE SCALE GENOMIC DNA]</scope>
    <source>
        <strain evidence="9">floridensis</strain>
    </source>
</reference>
<evidence type="ECO:0000256" key="4">
    <source>
        <dbReference type="ARBA" id="ARBA00022777"/>
    </source>
</evidence>
<feature type="binding site" evidence="6">
    <location>
        <position position="315"/>
    </location>
    <ligand>
        <name>ATP</name>
        <dbReference type="ChEBI" id="CHEBI:30616"/>
    </ligand>
</feature>
<dbReference type="OrthoDB" id="20524at2759"/>
<keyword evidence="9" id="KW-1185">Reference proteome</keyword>
<dbReference type="AlphaFoldDB" id="L2GXC1"/>
<accession>L2GXC1</accession>
<dbReference type="InterPro" id="IPR000719">
    <property type="entry name" value="Prot_kinase_dom"/>
</dbReference>
<dbReference type="SUPFAM" id="SSF56112">
    <property type="entry name" value="Protein kinase-like (PK-like)"/>
    <property type="match status" value="1"/>
</dbReference>
<dbReference type="STRING" id="948595.L2GXC1"/>
<dbReference type="GO" id="GO:0000776">
    <property type="term" value="C:kinetochore"/>
    <property type="evidence" value="ECO:0007669"/>
    <property type="project" value="TreeGrafter"/>
</dbReference>
<dbReference type="Proteomes" id="UP000011081">
    <property type="component" value="Unassembled WGS sequence"/>
</dbReference>
<dbReference type="VEuPathDB" id="MicrosporidiaDB:VCUG_00580"/>
<evidence type="ECO:0000313" key="9">
    <source>
        <dbReference type="Proteomes" id="UP000011081"/>
    </source>
</evidence>
<dbReference type="GO" id="GO:0005524">
    <property type="term" value="F:ATP binding"/>
    <property type="evidence" value="ECO:0007669"/>
    <property type="project" value="UniProtKB-UniRule"/>
</dbReference>
<dbReference type="GO" id="GO:0007059">
    <property type="term" value="P:chromosome segregation"/>
    <property type="evidence" value="ECO:0007669"/>
    <property type="project" value="TreeGrafter"/>
</dbReference>
<evidence type="ECO:0000313" key="8">
    <source>
        <dbReference type="EMBL" id="ELA47997.1"/>
    </source>
</evidence>
<evidence type="ECO:0000256" key="5">
    <source>
        <dbReference type="ARBA" id="ARBA00022840"/>
    </source>
</evidence>
<gene>
    <name evidence="8" type="ORF">VCUG_00580</name>
</gene>
<evidence type="ECO:0000256" key="3">
    <source>
        <dbReference type="ARBA" id="ARBA00022741"/>
    </source>
</evidence>
<dbReference type="InterPro" id="IPR011009">
    <property type="entry name" value="Kinase-like_dom_sf"/>
</dbReference>
<keyword evidence="2" id="KW-0808">Transferase</keyword>
<dbReference type="PROSITE" id="PS50011">
    <property type="entry name" value="PROTEIN_KINASE_DOM"/>
    <property type="match status" value="1"/>
</dbReference>
<dbReference type="PROSITE" id="PS00107">
    <property type="entry name" value="PROTEIN_KINASE_ATP"/>
    <property type="match status" value="1"/>
</dbReference>
<dbReference type="RefSeq" id="XP_008073598.1">
    <property type="nucleotide sequence ID" value="XM_008075407.1"/>
</dbReference>
<dbReference type="FunFam" id="3.30.200.20:FF:000131">
    <property type="entry name" value="Dual specificity protein kinase TTK"/>
    <property type="match status" value="1"/>
</dbReference>
<evidence type="ECO:0000256" key="6">
    <source>
        <dbReference type="PROSITE-ProRule" id="PRU10141"/>
    </source>
</evidence>